<keyword evidence="3" id="KW-1185">Reference proteome</keyword>
<evidence type="ECO:0000313" key="2">
    <source>
        <dbReference type="EMBL" id="CAD7639541.1"/>
    </source>
</evidence>
<proteinExistence type="predicted"/>
<dbReference type="Proteomes" id="UP000728032">
    <property type="component" value="Unassembled WGS sequence"/>
</dbReference>
<feature type="compositionally biased region" description="Acidic residues" evidence="1">
    <location>
        <begin position="90"/>
        <end position="105"/>
    </location>
</feature>
<feature type="region of interest" description="Disordered" evidence="1">
    <location>
        <begin position="78"/>
        <end position="131"/>
    </location>
</feature>
<sequence length="186" mass="21212">MALMDSVSEVQPKTLDSCGGQHVTDRYSAAVPGVAHDRDRIPRVGATTTTPFARYRRRHTEHPLLKVVLTKRLKRLSDRQLRRRRQDSSSESDEDSENDDTEDDTTLSSADREQRLRQLEERLSRAEMKVRKAVERADMWRAIAAYRNRKAKESEAEWARLRAALDAMATPPPTPTPQPSGGHNPR</sequence>
<evidence type="ECO:0000256" key="1">
    <source>
        <dbReference type="SAM" id="MobiDB-lite"/>
    </source>
</evidence>
<feature type="compositionally biased region" description="Basic and acidic residues" evidence="1">
    <location>
        <begin position="110"/>
        <end position="131"/>
    </location>
</feature>
<reference evidence="2" key="1">
    <citation type="submission" date="2020-11" db="EMBL/GenBank/DDBJ databases">
        <authorList>
            <person name="Tran Van P."/>
        </authorList>
    </citation>
    <scope>NUCLEOTIDE SEQUENCE</scope>
</reference>
<feature type="region of interest" description="Disordered" evidence="1">
    <location>
        <begin position="166"/>
        <end position="186"/>
    </location>
</feature>
<evidence type="ECO:0000313" key="3">
    <source>
        <dbReference type="Proteomes" id="UP000728032"/>
    </source>
</evidence>
<organism evidence="2">
    <name type="scientific">Oppiella nova</name>
    <dbReference type="NCBI Taxonomy" id="334625"/>
    <lineage>
        <taxon>Eukaryota</taxon>
        <taxon>Metazoa</taxon>
        <taxon>Ecdysozoa</taxon>
        <taxon>Arthropoda</taxon>
        <taxon>Chelicerata</taxon>
        <taxon>Arachnida</taxon>
        <taxon>Acari</taxon>
        <taxon>Acariformes</taxon>
        <taxon>Sarcoptiformes</taxon>
        <taxon>Oribatida</taxon>
        <taxon>Brachypylina</taxon>
        <taxon>Oppioidea</taxon>
        <taxon>Oppiidae</taxon>
        <taxon>Oppiella</taxon>
    </lineage>
</organism>
<name>A0A7R9QCF0_9ACAR</name>
<dbReference type="AlphaFoldDB" id="A0A7R9QCF0"/>
<dbReference type="EMBL" id="OC915260">
    <property type="protein sequence ID" value="CAD7639541.1"/>
    <property type="molecule type" value="Genomic_DNA"/>
</dbReference>
<protein>
    <submittedName>
        <fullName evidence="2">Uncharacterized protein</fullName>
    </submittedName>
</protein>
<accession>A0A7R9QCF0</accession>
<gene>
    <name evidence="2" type="ORF">ONB1V03_LOCUS2042</name>
</gene>
<feature type="region of interest" description="Disordered" evidence="1">
    <location>
        <begin position="1"/>
        <end position="21"/>
    </location>
</feature>
<dbReference type="EMBL" id="CAJPVJ010000435">
    <property type="protein sequence ID" value="CAG2162449.1"/>
    <property type="molecule type" value="Genomic_DNA"/>
</dbReference>